<dbReference type="InterPro" id="IPR006153">
    <property type="entry name" value="Cation/H_exchanger_TM"/>
</dbReference>
<dbReference type="Proteomes" id="UP000290289">
    <property type="component" value="Chromosome 7"/>
</dbReference>
<keyword evidence="7" id="KW-0406">Ion transport</keyword>
<proteinExistence type="inferred from homology"/>
<accession>A0A498JLM1</accession>
<evidence type="ECO:0000256" key="9">
    <source>
        <dbReference type="ARBA" id="ARBA00038341"/>
    </source>
</evidence>
<keyword evidence="2" id="KW-0813">Transport</keyword>
<evidence type="ECO:0000259" key="12">
    <source>
        <dbReference type="Pfam" id="PF23259"/>
    </source>
</evidence>
<comment type="similarity">
    <text evidence="9">Belongs to the monovalent cation:proton antiporter 2 (CPA2) transporter (TC 2.A.37) family. CHX (TC 2.A.37.4) subfamily.</text>
</comment>
<keyword evidence="8 10" id="KW-0472">Membrane</keyword>
<protein>
    <submittedName>
        <fullName evidence="13">Uncharacterized protein</fullName>
    </submittedName>
</protein>
<feature type="transmembrane region" description="Helical" evidence="10">
    <location>
        <begin position="568"/>
        <end position="588"/>
    </location>
</feature>
<feature type="transmembrane region" description="Helical" evidence="10">
    <location>
        <begin position="534"/>
        <end position="556"/>
    </location>
</feature>
<feature type="transmembrane region" description="Helical" evidence="10">
    <location>
        <begin position="403"/>
        <end position="422"/>
    </location>
</feature>
<feature type="domain" description="Cation/H+ exchanger transmembrane" evidence="11">
    <location>
        <begin position="371"/>
        <end position="729"/>
    </location>
</feature>
<keyword evidence="14" id="KW-1185">Reference proteome</keyword>
<comment type="caution">
    <text evidence="13">The sequence shown here is derived from an EMBL/GenBank/DDBJ whole genome shotgun (WGS) entry which is preliminary data.</text>
</comment>
<dbReference type="InterPro" id="IPR057290">
    <property type="entry name" value="CHX17_C"/>
</dbReference>
<comment type="subcellular location">
    <subcellularLocation>
        <location evidence="1">Membrane</location>
        <topology evidence="1">Multi-pass membrane protein</topology>
    </subcellularLocation>
</comment>
<feature type="domain" description="Cation/H(+) antiporter C-terminal" evidence="12">
    <location>
        <begin position="155"/>
        <end position="303"/>
    </location>
</feature>
<evidence type="ECO:0000256" key="10">
    <source>
        <dbReference type="SAM" id="Phobius"/>
    </source>
</evidence>
<dbReference type="PANTHER" id="PTHR32468:SF108">
    <property type="entry name" value="CATION_H(+) ANTIPORTER 15-LIKE"/>
    <property type="match status" value="1"/>
</dbReference>
<evidence type="ECO:0000256" key="7">
    <source>
        <dbReference type="ARBA" id="ARBA00023065"/>
    </source>
</evidence>
<feature type="transmembrane region" description="Helical" evidence="10">
    <location>
        <begin position="712"/>
        <end position="733"/>
    </location>
</feature>
<dbReference type="EMBL" id="RDQH01000333">
    <property type="protein sequence ID" value="RXH94703.1"/>
    <property type="molecule type" value="Genomic_DNA"/>
</dbReference>
<dbReference type="InterPro" id="IPR050794">
    <property type="entry name" value="CPA2_transporter"/>
</dbReference>
<feature type="transmembrane region" description="Helical" evidence="10">
    <location>
        <begin position="434"/>
        <end position="455"/>
    </location>
</feature>
<keyword evidence="6 10" id="KW-1133">Transmembrane helix</keyword>
<dbReference type="GO" id="GO:1902600">
    <property type="term" value="P:proton transmembrane transport"/>
    <property type="evidence" value="ECO:0007669"/>
    <property type="project" value="InterPro"/>
</dbReference>
<evidence type="ECO:0000256" key="8">
    <source>
        <dbReference type="ARBA" id="ARBA00023136"/>
    </source>
</evidence>
<evidence type="ECO:0000256" key="4">
    <source>
        <dbReference type="ARBA" id="ARBA00022692"/>
    </source>
</evidence>
<keyword evidence="3" id="KW-0633">Potassium transport</keyword>
<evidence type="ECO:0000256" key="2">
    <source>
        <dbReference type="ARBA" id="ARBA00022448"/>
    </source>
</evidence>
<keyword evidence="5" id="KW-0630">Potassium</keyword>
<dbReference type="InterPro" id="IPR038770">
    <property type="entry name" value="Na+/solute_symporter_sf"/>
</dbReference>
<evidence type="ECO:0000256" key="6">
    <source>
        <dbReference type="ARBA" id="ARBA00022989"/>
    </source>
</evidence>
<reference evidence="13 14" key="1">
    <citation type="submission" date="2018-10" db="EMBL/GenBank/DDBJ databases">
        <title>A high-quality apple genome assembly.</title>
        <authorList>
            <person name="Hu J."/>
        </authorList>
    </citation>
    <scope>NUCLEOTIDE SEQUENCE [LARGE SCALE GENOMIC DNA]</scope>
    <source>
        <strain evidence="14">cv. HFTH1</strain>
        <tissue evidence="13">Young leaf</tissue>
    </source>
</reference>
<dbReference type="GO" id="GO:0015297">
    <property type="term" value="F:antiporter activity"/>
    <property type="evidence" value="ECO:0007669"/>
    <property type="project" value="InterPro"/>
</dbReference>
<dbReference type="GO" id="GO:0016020">
    <property type="term" value="C:membrane"/>
    <property type="evidence" value="ECO:0007669"/>
    <property type="project" value="UniProtKB-SubCell"/>
</dbReference>
<evidence type="ECO:0000256" key="3">
    <source>
        <dbReference type="ARBA" id="ARBA00022538"/>
    </source>
</evidence>
<evidence type="ECO:0000256" key="5">
    <source>
        <dbReference type="ARBA" id="ARBA00022958"/>
    </source>
</evidence>
<feature type="transmembrane region" description="Helical" evidence="10">
    <location>
        <begin position="30"/>
        <end position="49"/>
    </location>
</feature>
<dbReference type="PANTHER" id="PTHR32468">
    <property type="entry name" value="CATION/H + ANTIPORTER"/>
    <property type="match status" value="1"/>
</dbReference>
<feature type="transmembrane region" description="Helical" evidence="10">
    <location>
        <begin position="679"/>
        <end position="700"/>
    </location>
</feature>
<dbReference type="Pfam" id="PF00999">
    <property type="entry name" value="Na_H_Exchanger"/>
    <property type="match status" value="1"/>
</dbReference>
<feature type="transmembrane region" description="Helical" evidence="10">
    <location>
        <begin position="650"/>
        <end position="672"/>
    </location>
</feature>
<evidence type="ECO:0000313" key="13">
    <source>
        <dbReference type="EMBL" id="RXH94703.1"/>
    </source>
</evidence>
<name>A0A498JLM1_MALDO</name>
<dbReference type="Gene3D" id="1.20.1530.20">
    <property type="match status" value="1"/>
</dbReference>
<dbReference type="Pfam" id="PF23259">
    <property type="entry name" value="CHX17_C"/>
    <property type="match status" value="2"/>
</dbReference>
<organism evidence="13 14">
    <name type="scientific">Malus domestica</name>
    <name type="common">Apple</name>
    <name type="synonym">Pyrus malus</name>
    <dbReference type="NCBI Taxonomy" id="3750"/>
    <lineage>
        <taxon>Eukaryota</taxon>
        <taxon>Viridiplantae</taxon>
        <taxon>Streptophyta</taxon>
        <taxon>Embryophyta</taxon>
        <taxon>Tracheophyta</taxon>
        <taxon>Spermatophyta</taxon>
        <taxon>Magnoliopsida</taxon>
        <taxon>eudicotyledons</taxon>
        <taxon>Gunneridae</taxon>
        <taxon>Pentapetalae</taxon>
        <taxon>rosids</taxon>
        <taxon>fabids</taxon>
        <taxon>Rosales</taxon>
        <taxon>Rosaceae</taxon>
        <taxon>Amygdaloideae</taxon>
        <taxon>Maleae</taxon>
        <taxon>Malus</taxon>
    </lineage>
</organism>
<evidence type="ECO:0000313" key="14">
    <source>
        <dbReference type="Proteomes" id="UP000290289"/>
    </source>
</evidence>
<dbReference type="GO" id="GO:0006885">
    <property type="term" value="P:regulation of pH"/>
    <property type="evidence" value="ECO:0007669"/>
    <property type="project" value="TreeGrafter"/>
</dbReference>
<feature type="domain" description="Cation/H(+) antiporter C-terminal" evidence="12">
    <location>
        <begin position="931"/>
        <end position="1080"/>
    </location>
</feature>
<dbReference type="GO" id="GO:0006813">
    <property type="term" value="P:potassium ion transport"/>
    <property type="evidence" value="ECO:0007669"/>
    <property type="project" value="UniProtKB-KW"/>
</dbReference>
<sequence>MLSMAMSTKGIIETTLLNQWRNSKAIDDQTFLQIVLSMLGITMVVTPLLRFSYNPQIRLGASTKSFRLRRPVMIHAFNLIAPYKSMHETLFRLAHDKLIPLIIIPFHDHHGTADLSLTSAIRQFNINVQKYSQCTVGILVDRGSPCRVSLTHFSHNVAVFFIGGPDDRESLAYAERMLGNLDVQMTVLRIILRNKLKAGNQEERIEAKVDESLVEDFWLRNRGNNRLSWLDIDVEDSVQVMRSIKNMEGDYDLVMVGRRHAEISLRDEEMAEFVEHAELGVIGDMLASSDFCGGTVNVLVMQESRELGCGAFHRDWAKLVLLSLVGTVSKLICPSSGSAKMTSLSSIPKTYKPGSEMEFCGPLRPLYSKGIWAGIIMGPSVLGRNKELRDRLFPNQDYPLFSTISWLGVIYSIFLMAVKLDISMVRRTANSTWKIGLAGFIFPLAVTLTILSPLACNVRGLSGGKILVLFSSLSLSYTYIPNIAQAMDDLNLMTSELGQLAMSSAMLSDIIQWAFTTLHYMFMQKHGIQGLEAFISLLALLYFSLHVIRPALLLIIKKTPKDLEVKESYIVAIQLGVLVMAFISDFIGTAPTTGPLILGLSIPHGPPLGAALVQKTEFMVSKFLLPTFFFRVGYTIDVYSIRDWSSFTKLQIIIVVSYVAKIGAITVAALCCKIRLKNSLLLGVILNIKGIIDLIAYNRWKTMEMVDDQCFTQILLSFLVVTMILTPIVRFSYKPQIRSLTSTKLCSAVRNMQSMPKSNETFRILCCFHNQESVRTIITLLEASNPTDTSPICAYVVHAVEHIGPAGPMLIPYKKQRKTFKRTDSPTRQMMRAFENYSLNSRGPVTIQTYKMIVPYKCMHETIFHLANDKLIPLIIVPFHQNHQSMVGSTMTAAIRQFNINVQAYAPCTVGILVDRGFSAKHGWISHFTYNVGLFFIGGPDDREALSYAFCMSSSPDVGLTVYRFTFRNELEEEDEEEKKEEMLDESLVDEFKLRNVGNDCLNWIDIEVDDNVQVMDTIRQSQVEYDLVMVGRRHTNKALSEEQMAEFMENAELGVIGDMLASPDFCGGMVNVLVMQETRGLSHKGFRNESAKSSLIPNVRSTPQVPNLRARLEGWGLTSEIQL</sequence>
<evidence type="ECO:0000259" key="11">
    <source>
        <dbReference type="Pfam" id="PF00999"/>
    </source>
</evidence>
<dbReference type="GO" id="GO:0012505">
    <property type="term" value="C:endomembrane system"/>
    <property type="evidence" value="ECO:0007669"/>
    <property type="project" value="TreeGrafter"/>
</dbReference>
<gene>
    <name evidence="13" type="ORF">DVH24_024387</name>
</gene>
<dbReference type="AlphaFoldDB" id="A0A498JLM1"/>
<evidence type="ECO:0000256" key="1">
    <source>
        <dbReference type="ARBA" id="ARBA00004141"/>
    </source>
</evidence>
<keyword evidence="4 10" id="KW-0812">Transmembrane</keyword>